<proteinExistence type="predicted"/>
<dbReference type="CDD" id="cd00761">
    <property type="entry name" value="Glyco_tranf_GTA_type"/>
    <property type="match status" value="1"/>
</dbReference>
<dbReference type="Gene3D" id="3.90.550.10">
    <property type="entry name" value="Spore Coat Polysaccharide Biosynthesis Protein SpsA, Chain A"/>
    <property type="match status" value="1"/>
</dbReference>
<reference evidence="2" key="1">
    <citation type="journal article" date="2019" name="Int. J. Syst. Evol. Microbiol.">
        <title>The Global Catalogue of Microorganisms (GCM) 10K type strain sequencing project: providing services to taxonomists for standard genome sequencing and annotation.</title>
        <authorList>
            <consortium name="The Broad Institute Genomics Platform"/>
            <consortium name="The Broad Institute Genome Sequencing Center for Infectious Disease"/>
            <person name="Wu L."/>
            <person name="Ma J."/>
        </authorList>
    </citation>
    <scope>NUCLEOTIDE SEQUENCE [LARGE SCALE GENOMIC DNA]</scope>
    <source>
        <strain evidence="2">JCM 17085</strain>
    </source>
</reference>
<comment type="caution">
    <text evidence="1">The sequence shown here is derived from an EMBL/GenBank/DDBJ whole genome shotgun (WGS) entry which is preliminary data.</text>
</comment>
<gene>
    <name evidence="1" type="ORF">GCM10022392_30020</name>
</gene>
<sequence length="932" mass="107506">MSSMLMKKKSNKQAFLILSDCVSESLIRLYLQVKAATVQWGDTFIVYHNRTDKPEKRLEGYEVYEFTNAVMTDLGYTPVSNTLVPGSNHFPIIKFHLDYPDYDYYWCIEDDVVFNGTWSSFFNTVIKNIEYDFISSFIKYYTDNLNPNWYWWDKLTKTDVVIDKNVLAMSFNPIYSLSNRAAKFLDQSLKSGWTGHHEVLMATLLISNKFKVKDFGGALRFVPPGFKNKYYTGNTHLWRPSFKAPGELINKIYHPVKNKFKITDNFKFKISFCITGIDILGQLKQTLVPNILDNQDYDNFEFVILDHDTNDNIERWIKEHLNSYIDSKKIVYYKTVQQLPYNHSCAKNLAFKLASGDIICSLGASVFIGKGFAVYLNDQFKINNNIVISSVGSVSVYASTDTAVNDIISVKKDDFLYIKGFNGQLSTGAENIDFLNRLELSRIKPVALNCESDLAFSAATGFSLENAYITLDKTLVQHIDPATSNIIYMYHTGNFEMGTVINNAAIYHADFRYSYLKRNRAFEYDLKTKNWTAGTWRLADNDETLIFKTNNGDEFQLAVRKDFYETNFNGNRAKFYNIAALDSKRRLVDFHYLHKNKNRLKNIRSTKGIDLNNAGFGNSIVYKNFNQNHPVITGDCGKEDNRWLSTSIFISRNKWHSIIKNVIKPLVNQLFSEGDLVYYKLGFNYQSGENIRFSLLVDGKKKRTVAQIVDQCLNNFFKAKNLSLSINNDLDRTSFMLFHKNSVQYGLYSTIIDTEYEYLQSLEQAFSTCIMEAFANDVVDDELILTFVLYVLFNCHKVIKRSGPEVIEKWLDYNGYISESLTTTEDNSKLIQDQYEALSDAVNEIYSDVVNGSVMNDLAWINTWEDVFNNTWKKVLSNSNPSIFFCQLDQIINQQLNTDINFRALVNVFINKTLDKDKYLIITDLNPLVLLK</sequence>
<dbReference type="Proteomes" id="UP001500841">
    <property type="component" value="Unassembled WGS sequence"/>
</dbReference>
<name>A0ABP7X2E7_9SPHI</name>
<dbReference type="EMBL" id="BAABCV010000011">
    <property type="protein sequence ID" value="GAA4102826.1"/>
    <property type="molecule type" value="Genomic_DNA"/>
</dbReference>
<keyword evidence="2" id="KW-1185">Reference proteome</keyword>
<evidence type="ECO:0008006" key="3">
    <source>
        <dbReference type="Google" id="ProtNLM"/>
    </source>
</evidence>
<dbReference type="InterPro" id="IPR029044">
    <property type="entry name" value="Nucleotide-diphossugar_trans"/>
</dbReference>
<evidence type="ECO:0000313" key="1">
    <source>
        <dbReference type="EMBL" id="GAA4102826.1"/>
    </source>
</evidence>
<evidence type="ECO:0000313" key="2">
    <source>
        <dbReference type="Proteomes" id="UP001500841"/>
    </source>
</evidence>
<accession>A0ABP7X2E7</accession>
<dbReference type="SUPFAM" id="SSF53448">
    <property type="entry name" value="Nucleotide-diphospho-sugar transferases"/>
    <property type="match status" value="1"/>
</dbReference>
<protein>
    <recommendedName>
        <fullName evidence="3">Glycosyl transferase family 2</fullName>
    </recommendedName>
</protein>
<organism evidence="1 2">
    <name type="scientific">Mucilaginibacter panaciglaebae</name>
    <dbReference type="NCBI Taxonomy" id="502331"/>
    <lineage>
        <taxon>Bacteria</taxon>
        <taxon>Pseudomonadati</taxon>
        <taxon>Bacteroidota</taxon>
        <taxon>Sphingobacteriia</taxon>
        <taxon>Sphingobacteriales</taxon>
        <taxon>Sphingobacteriaceae</taxon>
        <taxon>Mucilaginibacter</taxon>
    </lineage>
</organism>